<feature type="region of interest" description="Disordered" evidence="1">
    <location>
        <begin position="119"/>
        <end position="138"/>
    </location>
</feature>
<reference evidence="4" key="1">
    <citation type="journal article" date="2016" name="Gigascience">
        <title>De novo construction of an expanded transcriptome assembly for the western tarnished plant bug, Lygus hesperus.</title>
        <authorList>
            <person name="Tassone E.E."/>
            <person name="Geib S.M."/>
            <person name="Hall B."/>
            <person name="Fabrick J.A."/>
            <person name="Brent C.S."/>
            <person name="Hull J.J."/>
        </authorList>
    </citation>
    <scope>NUCLEOTIDE SEQUENCE</scope>
</reference>
<feature type="compositionally biased region" description="Pro residues" evidence="1">
    <location>
        <begin position="126"/>
        <end position="137"/>
    </location>
</feature>
<evidence type="ECO:0000259" key="3">
    <source>
        <dbReference type="Pfam" id="PF18322"/>
    </source>
</evidence>
<feature type="chain" id="PRO_5007527686" description="PPAF-2-like Clip domain-containing protein" evidence="2">
    <location>
        <begin position="17"/>
        <end position="180"/>
    </location>
</feature>
<dbReference type="InterPro" id="IPR041515">
    <property type="entry name" value="PPAF-2-like_Clip"/>
</dbReference>
<accession>A0A146M5I8</accession>
<gene>
    <name evidence="4" type="ORF">g.12116</name>
</gene>
<protein>
    <recommendedName>
        <fullName evidence="3">PPAF-2-like Clip domain-containing protein</fullName>
    </recommendedName>
</protein>
<dbReference type="EMBL" id="GDHC01004084">
    <property type="protein sequence ID" value="JAQ14545.1"/>
    <property type="molecule type" value="Transcribed_RNA"/>
</dbReference>
<dbReference type="AlphaFoldDB" id="A0A146M5I8"/>
<proteinExistence type="predicted"/>
<evidence type="ECO:0000256" key="2">
    <source>
        <dbReference type="SAM" id="SignalP"/>
    </source>
</evidence>
<sequence>MQFLFIFLFVLSVTHGQDKVQQAIDNIFSTPGFFDQYEEVTSARSDGFGAEQRCGEGSDAGVHRCVRYFNCDGETKTIIPSEDYDGTGLIDIRFGNNNCDDYLDVCCQIPPDGVIPPEVTSRPDEVTPPTPTLPPDQPSFCGIRNPNGVDFKITGNNDSEAEYGEFPWMLAILKKNPGPD</sequence>
<feature type="signal peptide" evidence="2">
    <location>
        <begin position="1"/>
        <end position="16"/>
    </location>
</feature>
<name>A0A146M5I8_LYGHE</name>
<evidence type="ECO:0000256" key="1">
    <source>
        <dbReference type="SAM" id="MobiDB-lite"/>
    </source>
</evidence>
<organism evidence="4">
    <name type="scientific">Lygus hesperus</name>
    <name type="common">Western plant bug</name>
    <dbReference type="NCBI Taxonomy" id="30085"/>
    <lineage>
        <taxon>Eukaryota</taxon>
        <taxon>Metazoa</taxon>
        <taxon>Ecdysozoa</taxon>
        <taxon>Arthropoda</taxon>
        <taxon>Hexapoda</taxon>
        <taxon>Insecta</taxon>
        <taxon>Pterygota</taxon>
        <taxon>Neoptera</taxon>
        <taxon>Paraneoptera</taxon>
        <taxon>Hemiptera</taxon>
        <taxon>Heteroptera</taxon>
        <taxon>Panheteroptera</taxon>
        <taxon>Cimicomorpha</taxon>
        <taxon>Miridae</taxon>
        <taxon>Mirini</taxon>
        <taxon>Lygus</taxon>
    </lineage>
</organism>
<feature type="domain" description="PPAF-2-like Clip" evidence="3">
    <location>
        <begin position="56"/>
        <end position="108"/>
    </location>
</feature>
<dbReference type="Pfam" id="PF18322">
    <property type="entry name" value="CLIP_1"/>
    <property type="match status" value="1"/>
</dbReference>
<keyword evidence="2" id="KW-0732">Signal</keyword>
<evidence type="ECO:0000313" key="4">
    <source>
        <dbReference type="EMBL" id="JAQ14545.1"/>
    </source>
</evidence>
<feature type="non-terminal residue" evidence="4">
    <location>
        <position position="180"/>
    </location>
</feature>